<dbReference type="Pfam" id="PF12852">
    <property type="entry name" value="Cupin_6"/>
    <property type="match status" value="1"/>
</dbReference>
<dbReference type="PROSITE" id="PS01124">
    <property type="entry name" value="HTH_ARAC_FAMILY_2"/>
    <property type="match status" value="1"/>
</dbReference>
<evidence type="ECO:0000256" key="2">
    <source>
        <dbReference type="ARBA" id="ARBA00023125"/>
    </source>
</evidence>
<organism evidence="6 7">
    <name type="scientific">Alsobacter ponti</name>
    <dbReference type="NCBI Taxonomy" id="2962936"/>
    <lineage>
        <taxon>Bacteria</taxon>
        <taxon>Pseudomonadati</taxon>
        <taxon>Pseudomonadota</taxon>
        <taxon>Alphaproteobacteria</taxon>
        <taxon>Hyphomicrobiales</taxon>
        <taxon>Alsobacteraceae</taxon>
        <taxon>Alsobacter</taxon>
    </lineage>
</organism>
<dbReference type="InterPro" id="IPR018060">
    <property type="entry name" value="HTH_AraC"/>
</dbReference>
<name>A0ABT1L801_9HYPH</name>
<dbReference type="PRINTS" id="PR00032">
    <property type="entry name" value="HTHARAC"/>
</dbReference>
<evidence type="ECO:0000313" key="6">
    <source>
        <dbReference type="EMBL" id="MCP8937615.1"/>
    </source>
</evidence>
<dbReference type="PROSITE" id="PS00041">
    <property type="entry name" value="HTH_ARAC_FAMILY_1"/>
    <property type="match status" value="1"/>
</dbReference>
<accession>A0ABT1L801</accession>
<sequence>MTGTPPSFAGTPDAQEAKLDVLAEMLRTVRLNGSVFLNACFSAPFGIVSPRQYDARAPMAHLRHISIFHLIAAGSCTVELATGERRGVSAGDVLLIPFADAHRFWRGEVESMTQAEDVIRPGPVRGMWTVNHGGGGEETRMVCGFLESAEVLSTPVFRSLPPLLVHRTDDGGVSALLTSTVRNILVLADTAAPGTEFTLGRLMELLFLEVLRHHAAGLPPGARGWFAALNDPILSRALQLVHAEPARRWTVDDLARLAGASRTVLAERFNAVLGQAPIEYVTGWRMQIAADLLRAGKQGMAEVAAEVGYESEAAFNRAFKRVTGVTPGRWRDGEAPAPSDPNVVRVGTG</sequence>
<dbReference type="RefSeq" id="WP_254738776.1">
    <property type="nucleotide sequence ID" value="NZ_JANCLU010000002.1"/>
</dbReference>
<feature type="domain" description="HTH araC/xylS-type" evidence="5">
    <location>
        <begin position="235"/>
        <end position="333"/>
    </location>
</feature>
<dbReference type="PANTHER" id="PTHR46796">
    <property type="entry name" value="HTH-TYPE TRANSCRIPTIONAL ACTIVATOR RHAS-RELATED"/>
    <property type="match status" value="1"/>
</dbReference>
<keyword evidence="3" id="KW-0804">Transcription</keyword>
<dbReference type="EMBL" id="JANCLU010000002">
    <property type="protein sequence ID" value="MCP8937615.1"/>
    <property type="molecule type" value="Genomic_DNA"/>
</dbReference>
<dbReference type="SMART" id="SM00342">
    <property type="entry name" value="HTH_ARAC"/>
    <property type="match status" value="1"/>
</dbReference>
<dbReference type="InterPro" id="IPR032783">
    <property type="entry name" value="AraC_lig"/>
</dbReference>
<evidence type="ECO:0000256" key="1">
    <source>
        <dbReference type="ARBA" id="ARBA00023015"/>
    </source>
</evidence>
<keyword evidence="1" id="KW-0805">Transcription regulation</keyword>
<dbReference type="Gene3D" id="1.10.10.60">
    <property type="entry name" value="Homeodomain-like"/>
    <property type="match status" value="2"/>
</dbReference>
<dbReference type="Pfam" id="PF12833">
    <property type="entry name" value="HTH_18"/>
    <property type="match status" value="1"/>
</dbReference>
<evidence type="ECO:0000259" key="5">
    <source>
        <dbReference type="PROSITE" id="PS01124"/>
    </source>
</evidence>
<dbReference type="InterPro" id="IPR009057">
    <property type="entry name" value="Homeodomain-like_sf"/>
</dbReference>
<evidence type="ECO:0000256" key="4">
    <source>
        <dbReference type="SAM" id="MobiDB-lite"/>
    </source>
</evidence>
<dbReference type="PANTHER" id="PTHR46796:SF13">
    <property type="entry name" value="HTH-TYPE TRANSCRIPTIONAL ACTIVATOR RHAS"/>
    <property type="match status" value="1"/>
</dbReference>
<dbReference type="Proteomes" id="UP001205890">
    <property type="component" value="Unassembled WGS sequence"/>
</dbReference>
<dbReference type="InterPro" id="IPR018062">
    <property type="entry name" value="HTH_AraC-typ_CS"/>
</dbReference>
<proteinExistence type="predicted"/>
<gene>
    <name evidence="6" type="ORF">NK718_03735</name>
</gene>
<dbReference type="InterPro" id="IPR050204">
    <property type="entry name" value="AraC_XylS_family_regulators"/>
</dbReference>
<keyword evidence="7" id="KW-1185">Reference proteome</keyword>
<dbReference type="InterPro" id="IPR020449">
    <property type="entry name" value="Tscrpt_reg_AraC-type_HTH"/>
</dbReference>
<keyword evidence="2" id="KW-0238">DNA-binding</keyword>
<dbReference type="SUPFAM" id="SSF46689">
    <property type="entry name" value="Homeodomain-like"/>
    <property type="match status" value="2"/>
</dbReference>
<feature type="region of interest" description="Disordered" evidence="4">
    <location>
        <begin position="329"/>
        <end position="349"/>
    </location>
</feature>
<comment type="caution">
    <text evidence="6">The sequence shown here is derived from an EMBL/GenBank/DDBJ whole genome shotgun (WGS) entry which is preliminary data.</text>
</comment>
<evidence type="ECO:0000256" key="3">
    <source>
        <dbReference type="ARBA" id="ARBA00023163"/>
    </source>
</evidence>
<reference evidence="6 7" key="1">
    <citation type="submission" date="2022-07" db="EMBL/GenBank/DDBJ databases">
        <authorList>
            <person name="Li W.-J."/>
            <person name="Deng Q.-Q."/>
        </authorList>
    </citation>
    <scope>NUCLEOTIDE SEQUENCE [LARGE SCALE GENOMIC DNA]</scope>
    <source>
        <strain evidence="6 7">SYSU M60028</strain>
    </source>
</reference>
<evidence type="ECO:0000313" key="7">
    <source>
        <dbReference type="Proteomes" id="UP001205890"/>
    </source>
</evidence>
<protein>
    <submittedName>
        <fullName evidence="6">AraC family transcriptional regulator</fullName>
    </submittedName>
</protein>